<accession>A0A644URC0</accession>
<evidence type="ECO:0008006" key="3">
    <source>
        <dbReference type="Google" id="ProtNLM"/>
    </source>
</evidence>
<evidence type="ECO:0000256" key="1">
    <source>
        <dbReference type="SAM" id="MobiDB-lite"/>
    </source>
</evidence>
<proteinExistence type="predicted"/>
<comment type="caution">
    <text evidence="2">The sequence shown here is derived from an EMBL/GenBank/DDBJ whole genome shotgun (WGS) entry which is preliminary data.</text>
</comment>
<gene>
    <name evidence="2" type="ORF">SDC9_27497</name>
</gene>
<dbReference type="Pfam" id="PF12788">
    <property type="entry name" value="YmaF"/>
    <property type="match status" value="1"/>
</dbReference>
<feature type="region of interest" description="Disordered" evidence="1">
    <location>
        <begin position="115"/>
        <end position="146"/>
    </location>
</feature>
<reference evidence="2" key="1">
    <citation type="submission" date="2019-08" db="EMBL/GenBank/DDBJ databases">
        <authorList>
            <person name="Kucharzyk K."/>
            <person name="Murdoch R.W."/>
            <person name="Higgins S."/>
            <person name="Loffler F."/>
        </authorList>
    </citation>
    <scope>NUCLEOTIDE SEQUENCE</scope>
</reference>
<evidence type="ECO:0000313" key="2">
    <source>
        <dbReference type="EMBL" id="MPL81569.1"/>
    </source>
</evidence>
<feature type="compositionally biased region" description="Acidic residues" evidence="1">
    <location>
        <begin position="118"/>
        <end position="131"/>
    </location>
</feature>
<dbReference type="AlphaFoldDB" id="A0A644URC0"/>
<protein>
    <recommendedName>
        <fullName evidence="3">YmaF family protein</fullName>
    </recommendedName>
</protein>
<dbReference type="EMBL" id="VSSQ01000151">
    <property type="protein sequence ID" value="MPL81569.1"/>
    <property type="molecule type" value="Genomic_DNA"/>
</dbReference>
<feature type="compositionally biased region" description="Basic residues" evidence="1">
    <location>
        <begin position="135"/>
        <end position="146"/>
    </location>
</feature>
<organism evidence="2">
    <name type="scientific">bioreactor metagenome</name>
    <dbReference type="NCBI Taxonomy" id="1076179"/>
    <lineage>
        <taxon>unclassified sequences</taxon>
        <taxon>metagenomes</taxon>
        <taxon>ecological metagenomes</taxon>
    </lineage>
</organism>
<sequence>MVNDEERMAKMSQEEMSMMHVHTFLTETNVACEHQHIMLGVSGPFREYGGSHVHRLRGRTSFMAEEDEGHWHLYDVMTGPAVPMPDGTHTHYYNGKTSYDDGHCHTFADVTGLAPDQGLEDDCDDDDDDDDLPHNHHHKHKRPDEK</sequence>
<dbReference type="InterPro" id="IPR024307">
    <property type="entry name" value="YmaF"/>
</dbReference>
<name>A0A644URC0_9ZZZZ</name>